<organism evidence="2">
    <name type="scientific">marine sediment metagenome</name>
    <dbReference type="NCBI Taxonomy" id="412755"/>
    <lineage>
        <taxon>unclassified sequences</taxon>
        <taxon>metagenomes</taxon>
        <taxon>ecological metagenomes</taxon>
    </lineage>
</organism>
<dbReference type="EMBL" id="LAZR01010957">
    <property type="protein sequence ID" value="KKM64155.1"/>
    <property type="molecule type" value="Genomic_DNA"/>
</dbReference>
<name>A0A0F9LIJ6_9ZZZZ</name>
<feature type="non-terminal residue" evidence="2">
    <location>
        <position position="1"/>
    </location>
</feature>
<gene>
    <name evidence="2" type="ORF">LCGC14_1504200</name>
</gene>
<accession>A0A0F9LIJ6</accession>
<proteinExistence type="predicted"/>
<evidence type="ECO:0000313" key="2">
    <source>
        <dbReference type="EMBL" id="KKM64155.1"/>
    </source>
</evidence>
<dbReference type="SUPFAM" id="SSF51338">
    <property type="entry name" value="Composite domain of metallo-dependent hydrolases"/>
    <property type="match status" value="1"/>
</dbReference>
<comment type="caution">
    <text evidence="2">The sequence shown here is derived from an EMBL/GenBank/DDBJ whole genome shotgun (WGS) entry which is preliminary data.</text>
</comment>
<dbReference type="Pfam" id="PF07969">
    <property type="entry name" value="Amidohydro_3"/>
    <property type="match status" value="1"/>
</dbReference>
<sequence length="247" mass="27132">EFALHHLGGTSNWGVRPGIKWINGQVESESGSGIVPYFFSPKVAVNAVQWAIGLELMLLTKNPWQVFMTTDHPNGGPFTSYPQILRWLMNKKSRDDVLLNICSKRAADKTQLKDIDRELTLNEICIVTRGGTAKCLGMTDRGHLGIGAIGDVAIYKLNPDKADGHAIEKAFSLAAYTIKEGQIVVKDGEITATPSGTTICAEGKVKDAVMEAMLEDIKSHWRDHYSINFNNYGVEDAYAPKIKVVNA</sequence>
<dbReference type="GO" id="GO:0016810">
    <property type="term" value="F:hydrolase activity, acting on carbon-nitrogen (but not peptide) bonds"/>
    <property type="evidence" value="ECO:0007669"/>
    <property type="project" value="InterPro"/>
</dbReference>
<evidence type="ECO:0000259" key="1">
    <source>
        <dbReference type="Pfam" id="PF07969"/>
    </source>
</evidence>
<dbReference type="AlphaFoldDB" id="A0A0F9LIJ6"/>
<reference evidence="2" key="1">
    <citation type="journal article" date="2015" name="Nature">
        <title>Complex archaea that bridge the gap between prokaryotes and eukaryotes.</title>
        <authorList>
            <person name="Spang A."/>
            <person name="Saw J.H."/>
            <person name="Jorgensen S.L."/>
            <person name="Zaremba-Niedzwiedzka K."/>
            <person name="Martijn J."/>
            <person name="Lind A.E."/>
            <person name="van Eijk R."/>
            <person name="Schleper C."/>
            <person name="Guy L."/>
            <person name="Ettema T.J."/>
        </authorList>
    </citation>
    <scope>NUCLEOTIDE SEQUENCE</scope>
</reference>
<dbReference type="InterPro" id="IPR013108">
    <property type="entry name" value="Amidohydro_3"/>
</dbReference>
<dbReference type="InterPro" id="IPR011059">
    <property type="entry name" value="Metal-dep_hydrolase_composite"/>
</dbReference>
<feature type="domain" description="Amidohydrolase 3" evidence="1">
    <location>
        <begin position="27"/>
        <end position="185"/>
    </location>
</feature>
<protein>
    <recommendedName>
        <fullName evidence="1">Amidohydrolase 3 domain-containing protein</fullName>
    </recommendedName>
</protein>